<evidence type="ECO:0000256" key="3">
    <source>
        <dbReference type="RuleBase" id="RU003616"/>
    </source>
</evidence>
<dbReference type="InterPro" id="IPR008978">
    <property type="entry name" value="HSP20-like_chaperone"/>
</dbReference>
<feature type="compositionally biased region" description="Basic residues" evidence="4">
    <location>
        <begin position="156"/>
        <end position="167"/>
    </location>
</feature>
<organism evidence="6 7">
    <name type="scientific">Podospora aff. communis PSN243</name>
    <dbReference type="NCBI Taxonomy" id="3040156"/>
    <lineage>
        <taxon>Eukaryota</taxon>
        <taxon>Fungi</taxon>
        <taxon>Dikarya</taxon>
        <taxon>Ascomycota</taxon>
        <taxon>Pezizomycotina</taxon>
        <taxon>Sordariomycetes</taxon>
        <taxon>Sordariomycetidae</taxon>
        <taxon>Sordariales</taxon>
        <taxon>Podosporaceae</taxon>
        <taxon>Podospora</taxon>
    </lineage>
</organism>
<evidence type="ECO:0000313" key="6">
    <source>
        <dbReference type="EMBL" id="KAK4452977.1"/>
    </source>
</evidence>
<keyword evidence="7" id="KW-1185">Reference proteome</keyword>
<feature type="compositionally biased region" description="Pro residues" evidence="4">
    <location>
        <begin position="9"/>
        <end position="25"/>
    </location>
</feature>
<reference evidence="6" key="2">
    <citation type="submission" date="2023-05" db="EMBL/GenBank/DDBJ databases">
        <authorList>
            <consortium name="Lawrence Berkeley National Laboratory"/>
            <person name="Steindorff A."/>
            <person name="Hensen N."/>
            <person name="Bonometti L."/>
            <person name="Westerberg I."/>
            <person name="Brannstrom I.O."/>
            <person name="Guillou S."/>
            <person name="Cros-Aarteil S."/>
            <person name="Calhoun S."/>
            <person name="Haridas S."/>
            <person name="Kuo A."/>
            <person name="Mondo S."/>
            <person name="Pangilinan J."/>
            <person name="Riley R."/>
            <person name="Labutti K."/>
            <person name="Andreopoulos B."/>
            <person name="Lipzen A."/>
            <person name="Chen C."/>
            <person name="Yanf M."/>
            <person name="Daum C."/>
            <person name="Ng V."/>
            <person name="Clum A."/>
            <person name="Ohm R."/>
            <person name="Martin F."/>
            <person name="Silar P."/>
            <person name="Natvig D."/>
            <person name="Lalanne C."/>
            <person name="Gautier V."/>
            <person name="Ament-Velasquez S.L."/>
            <person name="Kruys A."/>
            <person name="Hutchinson M.I."/>
            <person name="Powell A.J."/>
            <person name="Barry K."/>
            <person name="Miller A.N."/>
            <person name="Grigoriev I.V."/>
            <person name="Debuchy R."/>
            <person name="Gladieux P."/>
            <person name="Thoren M.H."/>
            <person name="Johannesson H."/>
        </authorList>
    </citation>
    <scope>NUCLEOTIDE SEQUENCE</scope>
    <source>
        <strain evidence="6">PSN243</strain>
    </source>
</reference>
<dbReference type="Pfam" id="PF00011">
    <property type="entry name" value="HSP20"/>
    <property type="match status" value="1"/>
</dbReference>
<feature type="region of interest" description="Disordered" evidence="4">
    <location>
        <begin position="246"/>
        <end position="267"/>
    </location>
</feature>
<sequence>MSWNNNGPPGGPPFFGPHGPPPPDSPFWDFVNSESAGFGVDHTGATPENGFSAWSGPRGFGAGWGRRGRGGPPFGPFGPFGRGRRHSHHGRGNRPTDEDEVLFDVTQHAAAAEAEMEQGTNNRDPEKVDTPDTMRDVDAEHPDPPEEVPHPSPPSGRRHGCPGRGRRGGFWSRGGRRGPPFGGPPFGGPPPWAAGGPPFAGPPWGGGPPPWVTGNWDFAAPFVEALGNSPFAQRMKEYFERLRRQSDRGANNADGNEEGVTEVEGSFTPPIDVFDTANNWTVHVALPGAKKEDIGVHWDADRKLLTVSGVVHRPGDETFVNSMVSSERRVGVFERKIQLPPAEVENEKNDEVDGDHITAKMENGILLVVVPKAEKEWTEIKKVDIL</sequence>
<keyword evidence="1" id="KW-0346">Stress response</keyword>
<dbReference type="AlphaFoldDB" id="A0AAV9H032"/>
<reference evidence="6" key="1">
    <citation type="journal article" date="2023" name="Mol. Phylogenet. Evol.">
        <title>Genome-scale phylogeny and comparative genomics of the fungal order Sordariales.</title>
        <authorList>
            <person name="Hensen N."/>
            <person name="Bonometti L."/>
            <person name="Westerberg I."/>
            <person name="Brannstrom I.O."/>
            <person name="Guillou S."/>
            <person name="Cros-Aarteil S."/>
            <person name="Calhoun S."/>
            <person name="Haridas S."/>
            <person name="Kuo A."/>
            <person name="Mondo S."/>
            <person name="Pangilinan J."/>
            <person name="Riley R."/>
            <person name="LaButti K."/>
            <person name="Andreopoulos B."/>
            <person name="Lipzen A."/>
            <person name="Chen C."/>
            <person name="Yan M."/>
            <person name="Daum C."/>
            <person name="Ng V."/>
            <person name="Clum A."/>
            <person name="Steindorff A."/>
            <person name="Ohm R.A."/>
            <person name="Martin F."/>
            <person name="Silar P."/>
            <person name="Natvig D.O."/>
            <person name="Lalanne C."/>
            <person name="Gautier V."/>
            <person name="Ament-Velasquez S.L."/>
            <person name="Kruys A."/>
            <person name="Hutchinson M.I."/>
            <person name="Powell A.J."/>
            <person name="Barry K."/>
            <person name="Miller A.N."/>
            <person name="Grigoriev I.V."/>
            <person name="Debuchy R."/>
            <person name="Gladieux P."/>
            <person name="Hiltunen Thoren M."/>
            <person name="Johannesson H."/>
        </authorList>
    </citation>
    <scope>NUCLEOTIDE SEQUENCE</scope>
    <source>
        <strain evidence="6">PSN243</strain>
    </source>
</reference>
<dbReference type="Proteomes" id="UP001321760">
    <property type="component" value="Unassembled WGS sequence"/>
</dbReference>
<dbReference type="PANTHER" id="PTHR11527">
    <property type="entry name" value="HEAT-SHOCK PROTEIN 20 FAMILY MEMBER"/>
    <property type="match status" value="1"/>
</dbReference>
<dbReference type="EMBL" id="MU865922">
    <property type="protein sequence ID" value="KAK4452977.1"/>
    <property type="molecule type" value="Genomic_DNA"/>
</dbReference>
<feature type="compositionally biased region" description="Pro residues" evidence="4">
    <location>
        <begin position="199"/>
        <end position="209"/>
    </location>
</feature>
<protein>
    <submittedName>
        <fullName evidence="6">HSP20-like chaperone</fullName>
    </submittedName>
</protein>
<evidence type="ECO:0000259" key="5">
    <source>
        <dbReference type="PROSITE" id="PS01031"/>
    </source>
</evidence>
<dbReference type="Gene3D" id="2.60.40.790">
    <property type="match status" value="1"/>
</dbReference>
<feature type="compositionally biased region" description="Pro residues" evidence="4">
    <location>
        <begin position="181"/>
        <end position="192"/>
    </location>
</feature>
<feature type="compositionally biased region" description="Basic residues" evidence="4">
    <location>
        <begin position="82"/>
        <end position="92"/>
    </location>
</feature>
<accession>A0AAV9H032</accession>
<gene>
    <name evidence="6" type="ORF">QBC34DRAFT_397547</name>
</gene>
<comment type="similarity">
    <text evidence="2 3">Belongs to the small heat shock protein (HSP20) family.</text>
</comment>
<dbReference type="CDD" id="cd06464">
    <property type="entry name" value="ACD_sHsps-like"/>
    <property type="match status" value="1"/>
</dbReference>
<feature type="region of interest" description="Disordered" evidence="4">
    <location>
        <begin position="112"/>
        <end position="209"/>
    </location>
</feature>
<dbReference type="SUPFAM" id="SSF49764">
    <property type="entry name" value="HSP20-like chaperones"/>
    <property type="match status" value="1"/>
</dbReference>
<proteinExistence type="inferred from homology"/>
<feature type="compositionally biased region" description="Basic and acidic residues" evidence="4">
    <location>
        <begin position="123"/>
        <end position="149"/>
    </location>
</feature>
<evidence type="ECO:0000256" key="1">
    <source>
        <dbReference type="ARBA" id="ARBA00023016"/>
    </source>
</evidence>
<name>A0AAV9H032_9PEZI</name>
<feature type="region of interest" description="Disordered" evidence="4">
    <location>
        <begin position="1"/>
        <end position="99"/>
    </location>
</feature>
<comment type="caution">
    <text evidence="6">The sequence shown here is derived from an EMBL/GenBank/DDBJ whole genome shotgun (WGS) entry which is preliminary data.</text>
</comment>
<dbReference type="PROSITE" id="PS01031">
    <property type="entry name" value="SHSP"/>
    <property type="match status" value="1"/>
</dbReference>
<dbReference type="InterPro" id="IPR031107">
    <property type="entry name" value="Small_HSP"/>
</dbReference>
<feature type="domain" description="SHSP" evidence="5">
    <location>
        <begin position="262"/>
        <end position="386"/>
    </location>
</feature>
<evidence type="ECO:0000313" key="7">
    <source>
        <dbReference type="Proteomes" id="UP001321760"/>
    </source>
</evidence>
<dbReference type="InterPro" id="IPR002068">
    <property type="entry name" value="A-crystallin/Hsp20_dom"/>
</dbReference>
<evidence type="ECO:0000256" key="2">
    <source>
        <dbReference type="PROSITE-ProRule" id="PRU00285"/>
    </source>
</evidence>
<evidence type="ECO:0000256" key="4">
    <source>
        <dbReference type="SAM" id="MobiDB-lite"/>
    </source>
</evidence>